<name>B0E8S2_ENTDS</name>
<evidence type="ECO:0000256" key="3">
    <source>
        <dbReference type="SAM" id="Coils"/>
    </source>
</evidence>
<dbReference type="Pfam" id="PF00011">
    <property type="entry name" value="HSP20"/>
    <property type="match status" value="1"/>
</dbReference>
<gene>
    <name evidence="6" type="ORF">EDI_254740</name>
</gene>
<dbReference type="OMA" id="YTRIKGM"/>
<dbReference type="OrthoDB" id="17379at2759"/>
<dbReference type="eggNOG" id="ENOG502RE2H">
    <property type="taxonomic scope" value="Eukaryota"/>
</dbReference>
<dbReference type="EMBL" id="DS548191">
    <property type="protein sequence ID" value="EDR29081.1"/>
    <property type="molecule type" value="Genomic_DNA"/>
</dbReference>
<evidence type="ECO:0000259" key="5">
    <source>
        <dbReference type="PROSITE" id="PS01031"/>
    </source>
</evidence>
<dbReference type="CDD" id="cd06464">
    <property type="entry name" value="ACD_sHsps-like"/>
    <property type="match status" value="1"/>
</dbReference>
<feature type="region of interest" description="Disordered" evidence="4">
    <location>
        <begin position="143"/>
        <end position="181"/>
    </location>
</feature>
<keyword evidence="3" id="KW-0175">Coiled coil</keyword>
<dbReference type="VEuPathDB" id="AmoebaDB:EDI_254740"/>
<reference evidence="7" key="1">
    <citation type="submission" date="2007-12" db="EMBL/GenBank/DDBJ databases">
        <title>Annotation of Entamoeba dispar SAW760.</title>
        <authorList>
            <person name="Lorenzi H."/>
            <person name="Inman J."/>
            <person name="Schobel S."/>
            <person name="Amedeo P."/>
            <person name="Caler E."/>
        </authorList>
    </citation>
    <scope>NUCLEOTIDE SEQUENCE [LARGE SCALE GENOMIC DNA]</scope>
    <source>
        <strain evidence="7">ATCC PRA-260 / SAW760</strain>
    </source>
</reference>
<proteinExistence type="inferred from homology"/>
<feature type="coiled-coil region" evidence="3">
    <location>
        <begin position="254"/>
        <end position="313"/>
    </location>
</feature>
<evidence type="ECO:0000256" key="2">
    <source>
        <dbReference type="RuleBase" id="RU003616"/>
    </source>
</evidence>
<sequence>MEDRVRIIEEIIREYEGEFDEKKAENLMKLVSIMEEVHQKDKVVIPQKKVVYEVIESPNKETVSNFVAATFDEPFGIDIEKTMEEFEKKKRSIEERMKMIGEMMRHQGVKEKIGQEVIEQIETTIQNIENKLIEHLYKGIQKDRVKQEEKKEEEKKEEEKKEEETVGVSISQENDNKKSCKQEEEREIDKKFEKRIKEIKEEQEKRRETYLEFKRKYEEHGKNKDYYLQMRNPSTECENEIKIGVGVNQKNNAIMDEMDTYEGLNEENKKVKKEMIIEIEKEIEEIEGMVNDMKNTKMELDQIKEEKKEVNKTVKIKGNNQRYVRPTHKVEDDEDNIKIEVNKKTETDKIFEQINWMKMEMEVKFEAIDRGRYYVMYTRIKGMRDEDIDVHITKNGNLSISGMKIPSKEEKEMIMRMVNQQLKGISEEEKVQIIYHYCQGKYGRFKGIYGIPENVDIKNIIVNYTEGVLQINLPKYIDYKEVYDPFDFVW</sequence>
<organism evidence="7">
    <name type="scientific">Entamoeba dispar (strain ATCC PRA-260 / SAW760)</name>
    <dbReference type="NCBI Taxonomy" id="370354"/>
    <lineage>
        <taxon>Eukaryota</taxon>
        <taxon>Amoebozoa</taxon>
        <taxon>Evosea</taxon>
        <taxon>Archamoebae</taxon>
        <taxon>Mastigamoebida</taxon>
        <taxon>Entamoebidae</taxon>
        <taxon>Entamoeba</taxon>
    </lineage>
</organism>
<dbReference type="PROSITE" id="PS01031">
    <property type="entry name" value="SHSP"/>
    <property type="match status" value="1"/>
</dbReference>
<feature type="compositionally biased region" description="Basic and acidic residues" evidence="4">
    <location>
        <begin position="143"/>
        <end position="164"/>
    </location>
</feature>
<evidence type="ECO:0000256" key="4">
    <source>
        <dbReference type="SAM" id="MobiDB-lite"/>
    </source>
</evidence>
<dbReference type="InterPro" id="IPR008978">
    <property type="entry name" value="HSP20-like_chaperone"/>
</dbReference>
<evidence type="ECO:0000313" key="6">
    <source>
        <dbReference type="EMBL" id="EDR29081.1"/>
    </source>
</evidence>
<dbReference type="Gene3D" id="2.60.40.790">
    <property type="match status" value="1"/>
</dbReference>
<feature type="domain" description="SHSP" evidence="5">
    <location>
        <begin position="356"/>
        <end position="490"/>
    </location>
</feature>
<dbReference type="AlphaFoldDB" id="B0E8S2"/>
<keyword evidence="7" id="KW-1185">Reference proteome</keyword>
<comment type="similarity">
    <text evidence="1 2">Belongs to the small heat shock protein (HSP20) family.</text>
</comment>
<evidence type="ECO:0000256" key="1">
    <source>
        <dbReference type="PROSITE-ProRule" id="PRU00285"/>
    </source>
</evidence>
<dbReference type="GeneID" id="5879674"/>
<dbReference type="Proteomes" id="UP000008076">
    <property type="component" value="Unassembled WGS sequence"/>
</dbReference>
<protein>
    <recommendedName>
        <fullName evidence="5">SHSP domain-containing protein</fullName>
    </recommendedName>
</protein>
<dbReference type="RefSeq" id="XP_001734757.1">
    <property type="nucleotide sequence ID" value="XM_001734705.1"/>
</dbReference>
<accession>B0E8S2</accession>
<dbReference type="InterPro" id="IPR002068">
    <property type="entry name" value="A-crystallin/Hsp20_dom"/>
</dbReference>
<dbReference type="SUPFAM" id="SSF49764">
    <property type="entry name" value="HSP20-like chaperones"/>
    <property type="match status" value="1"/>
</dbReference>
<dbReference type="KEGG" id="edi:EDI_254740"/>
<evidence type="ECO:0000313" key="7">
    <source>
        <dbReference type="Proteomes" id="UP000008076"/>
    </source>
</evidence>